<evidence type="ECO:0000256" key="2">
    <source>
        <dbReference type="SAM" id="Phobius"/>
    </source>
</evidence>
<dbReference type="Proteomes" id="UP000426246">
    <property type="component" value="Chromosome"/>
</dbReference>
<dbReference type="Pfam" id="PF09581">
    <property type="entry name" value="Spore_III_AF"/>
    <property type="match status" value="1"/>
</dbReference>
<dbReference type="KEGG" id="ppsc:EHS13_20565"/>
<feature type="transmembrane region" description="Helical" evidence="2">
    <location>
        <begin position="15"/>
        <end position="36"/>
    </location>
</feature>
<dbReference type="EMBL" id="CP034235">
    <property type="protein sequence ID" value="QGQ97110.1"/>
    <property type="molecule type" value="Genomic_DNA"/>
</dbReference>
<reference evidence="4" key="1">
    <citation type="submission" date="2018-11" db="EMBL/GenBank/DDBJ databases">
        <title>Complete genome sequence of Paenibacillus sp. ML311-T8.</title>
        <authorList>
            <person name="Nam Y.-D."/>
            <person name="Kang J."/>
            <person name="Chung W.-H."/>
            <person name="Park Y.S."/>
        </authorList>
    </citation>
    <scope>NUCLEOTIDE SEQUENCE [LARGE SCALE GENOMIC DNA]</scope>
    <source>
        <strain evidence="4">ML311-T8</strain>
    </source>
</reference>
<name>A0A6B8RLB9_9BACL</name>
<accession>A0A6B8RLB9</accession>
<keyword evidence="2" id="KW-0812">Transmembrane</keyword>
<evidence type="ECO:0000313" key="4">
    <source>
        <dbReference type="Proteomes" id="UP000426246"/>
    </source>
</evidence>
<feature type="compositionally biased region" description="Polar residues" evidence="1">
    <location>
        <begin position="199"/>
        <end position="209"/>
    </location>
</feature>
<dbReference type="AlphaFoldDB" id="A0A6B8RLB9"/>
<keyword evidence="2" id="KW-1133">Transmembrane helix</keyword>
<protein>
    <submittedName>
        <fullName evidence="3">Stage III sporulation protein AF</fullName>
    </submittedName>
</protein>
<evidence type="ECO:0000256" key="1">
    <source>
        <dbReference type="SAM" id="MobiDB-lite"/>
    </source>
</evidence>
<keyword evidence="2" id="KW-0472">Membrane</keyword>
<dbReference type="RefSeq" id="WP_155702211.1">
    <property type="nucleotide sequence ID" value="NZ_CP034235.1"/>
</dbReference>
<organism evidence="3 4">
    <name type="scientific">Paenibacillus psychroresistens</name>
    <dbReference type="NCBI Taxonomy" id="1778678"/>
    <lineage>
        <taxon>Bacteria</taxon>
        <taxon>Bacillati</taxon>
        <taxon>Bacillota</taxon>
        <taxon>Bacilli</taxon>
        <taxon>Bacillales</taxon>
        <taxon>Paenibacillaceae</taxon>
        <taxon>Paenibacillus</taxon>
    </lineage>
</organism>
<feature type="region of interest" description="Disordered" evidence="1">
    <location>
        <begin position="197"/>
        <end position="216"/>
    </location>
</feature>
<feature type="region of interest" description="Disordered" evidence="1">
    <location>
        <begin position="165"/>
        <end position="186"/>
    </location>
</feature>
<dbReference type="NCBIfam" id="TIGR02896">
    <property type="entry name" value="spore_III_AF"/>
    <property type="match status" value="1"/>
</dbReference>
<sequence>MDGAAYYPLLESRLVMVWLNGWVKELILIILLASFTDLLLPSHALQRYVRTVIGLFLLLVLLSPLYELFHHRWTPNQWMQAALGETSAKGDQMQSLSEIVTQSNELKTANQKQAKQLLESQLAVSMKESIESQNQVIVKTLQVTTQLDDNGKPTIDQVKVVLGESGQEDKKGDSPQSSQKPFIAAMKPVEPVVIDLKTTDNGDNQTKPASSIKDEPLTAIQDEVKQFIAKEWQLKPSQVRISS</sequence>
<dbReference type="InterPro" id="IPR014245">
    <property type="entry name" value="Spore_III_AF"/>
</dbReference>
<feature type="transmembrane region" description="Helical" evidence="2">
    <location>
        <begin position="48"/>
        <end position="66"/>
    </location>
</feature>
<evidence type="ECO:0000313" key="3">
    <source>
        <dbReference type="EMBL" id="QGQ97110.1"/>
    </source>
</evidence>
<keyword evidence="4" id="KW-1185">Reference proteome</keyword>
<gene>
    <name evidence="3" type="primary">spoIIIAF</name>
    <name evidence="3" type="ORF">EHS13_20565</name>
</gene>
<proteinExistence type="predicted"/>